<dbReference type="Gene3D" id="1.10.10.10">
    <property type="entry name" value="Winged helix-like DNA-binding domain superfamily/Winged helix DNA-binding domain"/>
    <property type="match status" value="1"/>
</dbReference>
<keyword evidence="2" id="KW-1185">Reference proteome</keyword>
<dbReference type="Proteomes" id="UP000001844">
    <property type="component" value="Chromosome"/>
</dbReference>
<dbReference type="HOGENOM" id="CLU_107144_1_2_6"/>
<dbReference type="InterPro" id="IPR036388">
    <property type="entry name" value="WH-like_DNA-bd_sf"/>
</dbReference>
<organism evidence="1 2">
    <name type="scientific">Nitrosococcus halophilus (strain Nc4)</name>
    <dbReference type="NCBI Taxonomy" id="472759"/>
    <lineage>
        <taxon>Bacteria</taxon>
        <taxon>Pseudomonadati</taxon>
        <taxon>Pseudomonadota</taxon>
        <taxon>Gammaproteobacteria</taxon>
        <taxon>Chromatiales</taxon>
        <taxon>Chromatiaceae</taxon>
        <taxon>Nitrosococcus</taxon>
    </lineage>
</organism>
<dbReference type="InterPro" id="IPR036390">
    <property type="entry name" value="WH_DNA-bd_sf"/>
</dbReference>
<dbReference type="AlphaFoldDB" id="D5BWY6"/>
<dbReference type="GO" id="GO:0005829">
    <property type="term" value="C:cytosol"/>
    <property type="evidence" value="ECO:0007669"/>
    <property type="project" value="TreeGrafter"/>
</dbReference>
<accession>D5BWY6</accession>
<name>D5BWY6_NITHN</name>
<dbReference type="PANTHER" id="PTHR33221:SF2">
    <property type="entry name" value="TRANSCRIPTIONAL REGULATOR"/>
    <property type="match status" value="1"/>
</dbReference>
<dbReference type="GO" id="GO:0003700">
    <property type="term" value="F:DNA-binding transcription factor activity"/>
    <property type="evidence" value="ECO:0007669"/>
    <property type="project" value="TreeGrafter"/>
</dbReference>
<dbReference type="STRING" id="472759.Nhal_0687"/>
<dbReference type="EMBL" id="CP001798">
    <property type="protein sequence ID" value="ADE13867.1"/>
    <property type="molecule type" value="Genomic_DNA"/>
</dbReference>
<dbReference type="Pfam" id="PF02082">
    <property type="entry name" value="Rrf2"/>
    <property type="match status" value="1"/>
</dbReference>
<dbReference type="InterPro" id="IPR000944">
    <property type="entry name" value="Tscrpt_reg_Rrf2"/>
</dbReference>
<dbReference type="InterPro" id="IPR014290">
    <property type="entry name" value="SUF_FeS_clus_asmbl_reg"/>
</dbReference>
<protein>
    <submittedName>
        <fullName evidence="1">FeS assembly SUF system regulator</fullName>
    </submittedName>
</protein>
<dbReference type="PROSITE" id="PS51197">
    <property type="entry name" value="HTH_RRF2_2"/>
    <property type="match status" value="1"/>
</dbReference>
<dbReference type="NCBIfam" id="TIGR00738">
    <property type="entry name" value="rrf2_super"/>
    <property type="match status" value="1"/>
</dbReference>
<gene>
    <name evidence="1" type="ordered locus">Nhal_0687</name>
</gene>
<evidence type="ECO:0000313" key="1">
    <source>
        <dbReference type="EMBL" id="ADE13867.1"/>
    </source>
</evidence>
<dbReference type="SUPFAM" id="SSF46785">
    <property type="entry name" value="Winged helix' DNA-binding domain"/>
    <property type="match status" value="1"/>
</dbReference>
<dbReference type="RefSeq" id="WP_013031761.1">
    <property type="nucleotide sequence ID" value="NC_013960.1"/>
</dbReference>
<dbReference type="NCBIfam" id="TIGR02944">
    <property type="entry name" value="suf_reg_Xantho"/>
    <property type="match status" value="1"/>
</dbReference>
<dbReference type="KEGG" id="nhl:Nhal_0687"/>
<dbReference type="OrthoDB" id="9808360at2"/>
<reference evidence="2" key="1">
    <citation type="submission" date="2010-04" db="EMBL/GenBank/DDBJ databases">
        <title>Complete genome sequence of Nitrosococcus halophilus Nc4, a salt-adapted, aerobic obligate ammonia-oxidizing sulfur purple bacterium.</title>
        <authorList>
            <consortium name="US DOE Joint Genome Institute"/>
            <person name="Campbell M.A."/>
            <person name="Malfatti S.A."/>
            <person name="Chain P.S.G."/>
            <person name="Heidelberg J.F."/>
            <person name="Ward B.B."/>
            <person name="Klotz M.G."/>
        </authorList>
    </citation>
    <scope>NUCLEOTIDE SEQUENCE [LARGE SCALE GENOMIC DNA]</scope>
    <source>
        <strain evidence="2">Nc4</strain>
    </source>
</reference>
<dbReference type="PANTHER" id="PTHR33221">
    <property type="entry name" value="WINGED HELIX-TURN-HELIX TRANSCRIPTIONAL REGULATOR, RRF2 FAMILY"/>
    <property type="match status" value="1"/>
</dbReference>
<proteinExistence type="predicted"/>
<dbReference type="eggNOG" id="COG1959">
    <property type="taxonomic scope" value="Bacteria"/>
</dbReference>
<sequence>MLRMSKMTDYGIVLMTRLAADPKGQHAAADLSAQVEMPLPTVSKILKQLARAQLLVSSRGAQGGYSLARPPETISVAEIITTLEGPIGLTECISTPGECGQESHCSTRVHWERINQAVYGALNEIKLSDMVQPMGVHPIQFHQLTRRSVRTDNTTRDNRGSRL</sequence>
<evidence type="ECO:0000313" key="2">
    <source>
        <dbReference type="Proteomes" id="UP000001844"/>
    </source>
</evidence>